<dbReference type="Pfam" id="PF00005">
    <property type="entry name" value="ABC_tran"/>
    <property type="match status" value="1"/>
</dbReference>
<dbReference type="EMBL" id="BAABCP010000001">
    <property type="protein sequence ID" value="GAA3932267.1"/>
    <property type="molecule type" value="Genomic_DNA"/>
</dbReference>
<dbReference type="InterPro" id="IPR050388">
    <property type="entry name" value="ABC_Ni/Peptide_Import"/>
</dbReference>
<organism evidence="10 11">
    <name type="scientific">Microbacterium soli</name>
    <dbReference type="NCBI Taxonomy" id="446075"/>
    <lineage>
        <taxon>Bacteria</taxon>
        <taxon>Bacillati</taxon>
        <taxon>Actinomycetota</taxon>
        <taxon>Actinomycetes</taxon>
        <taxon>Micrococcales</taxon>
        <taxon>Microbacteriaceae</taxon>
        <taxon>Microbacterium</taxon>
    </lineage>
</organism>
<evidence type="ECO:0000256" key="5">
    <source>
        <dbReference type="ARBA" id="ARBA00022741"/>
    </source>
</evidence>
<protein>
    <submittedName>
        <fullName evidence="10">ABC transporter ATP-binding protein</fullName>
    </submittedName>
</protein>
<dbReference type="InterPro" id="IPR003439">
    <property type="entry name" value="ABC_transporter-like_ATP-bd"/>
</dbReference>
<evidence type="ECO:0000256" key="3">
    <source>
        <dbReference type="ARBA" id="ARBA00022448"/>
    </source>
</evidence>
<evidence type="ECO:0000256" key="4">
    <source>
        <dbReference type="ARBA" id="ARBA00022475"/>
    </source>
</evidence>
<evidence type="ECO:0000313" key="11">
    <source>
        <dbReference type="Proteomes" id="UP001501591"/>
    </source>
</evidence>
<dbReference type="CDD" id="cd03257">
    <property type="entry name" value="ABC_NikE_OppD_transporters"/>
    <property type="match status" value="1"/>
</dbReference>
<dbReference type="InterPro" id="IPR003593">
    <property type="entry name" value="AAA+_ATPase"/>
</dbReference>
<dbReference type="GO" id="GO:0005524">
    <property type="term" value="F:ATP binding"/>
    <property type="evidence" value="ECO:0007669"/>
    <property type="project" value="UniProtKB-KW"/>
</dbReference>
<dbReference type="PANTHER" id="PTHR43297:SF2">
    <property type="entry name" value="DIPEPTIDE TRANSPORT ATP-BINDING PROTEIN DPPD"/>
    <property type="match status" value="1"/>
</dbReference>
<dbReference type="PROSITE" id="PS00211">
    <property type="entry name" value="ABC_TRANSPORTER_1"/>
    <property type="match status" value="1"/>
</dbReference>
<comment type="similarity">
    <text evidence="2">Belongs to the ABC transporter superfamily.</text>
</comment>
<dbReference type="InterPro" id="IPR017871">
    <property type="entry name" value="ABC_transporter-like_CS"/>
</dbReference>
<feature type="domain" description="ABC transporter" evidence="9">
    <location>
        <begin position="46"/>
        <end position="294"/>
    </location>
</feature>
<name>A0ABP7MY20_9MICO</name>
<dbReference type="SUPFAM" id="SSF52540">
    <property type="entry name" value="P-loop containing nucleoside triphosphate hydrolases"/>
    <property type="match status" value="1"/>
</dbReference>
<feature type="region of interest" description="Disordered" evidence="8">
    <location>
        <begin position="1"/>
        <end position="41"/>
    </location>
</feature>
<comment type="caution">
    <text evidence="10">The sequence shown here is derived from an EMBL/GenBank/DDBJ whole genome shotgun (WGS) entry which is preliminary data.</text>
</comment>
<evidence type="ECO:0000259" key="9">
    <source>
        <dbReference type="PROSITE" id="PS50893"/>
    </source>
</evidence>
<dbReference type="PROSITE" id="PS50893">
    <property type="entry name" value="ABC_TRANSPORTER_2"/>
    <property type="match status" value="1"/>
</dbReference>
<dbReference type="SMART" id="SM00382">
    <property type="entry name" value="AAA"/>
    <property type="match status" value="1"/>
</dbReference>
<keyword evidence="5" id="KW-0547">Nucleotide-binding</keyword>
<dbReference type="InterPro" id="IPR027417">
    <property type="entry name" value="P-loop_NTPase"/>
</dbReference>
<gene>
    <name evidence="10" type="ORF">GCM10022383_08520</name>
</gene>
<comment type="subcellular location">
    <subcellularLocation>
        <location evidence="1">Cell membrane</location>
        <topology evidence="1">Peripheral membrane protein</topology>
    </subcellularLocation>
</comment>
<reference evidence="11" key="1">
    <citation type="journal article" date="2019" name="Int. J. Syst. Evol. Microbiol.">
        <title>The Global Catalogue of Microorganisms (GCM) 10K type strain sequencing project: providing services to taxonomists for standard genome sequencing and annotation.</title>
        <authorList>
            <consortium name="The Broad Institute Genomics Platform"/>
            <consortium name="The Broad Institute Genome Sequencing Center for Infectious Disease"/>
            <person name="Wu L."/>
            <person name="Ma J."/>
        </authorList>
    </citation>
    <scope>NUCLEOTIDE SEQUENCE [LARGE SCALE GENOMIC DNA]</scope>
    <source>
        <strain evidence="11">JCM 17024</strain>
    </source>
</reference>
<keyword evidence="6 10" id="KW-0067">ATP-binding</keyword>
<evidence type="ECO:0000256" key="8">
    <source>
        <dbReference type="SAM" id="MobiDB-lite"/>
    </source>
</evidence>
<evidence type="ECO:0000256" key="1">
    <source>
        <dbReference type="ARBA" id="ARBA00004202"/>
    </source>
</evidence>
<evidence type="ECO:0000256" key="7">
    <source>
        <dbReference type="ARBA" id="ARBA00023136"/>
    </source>
</evidence>
<keyword evidence="11" id="KW-1185">Reference proteome</keyword>
<keyword evidence="3" id="KW-0813">Transport</keyword>
<keyword evidence="7" id="KW-0472">Membrane</keyword>
<dbReference type="Gene3D" id="3.40.50.300">
    <property type="entry name" value="P-loop containing nucleotide triphosphate hydrolases"/>
    <property type="match status" value="1"/>
</dbReference>
<sequence length="332" mass="36337">MNRRSTSQRSDGRRKALIGETPVSGGFHPRDERTGEPEGESIAPLLRVGSLTVTFGFGAHAAVRGVSFDVKAGERVAIVGESGSGKSTVCNAIAGFLRDDGTSIDAAVLEFEGKDLRGRRRTHIPVRTPGMTMVFQDAMTSLDPVWTIRNQLKSAIVSGGGVRRRDWLPVAEEALRRVGLTDVERILRARPYELSGGMRQRVMLAIALSGRPRMLIADEPTSALDATLSKDVMELMVELTEESEVALLLISHDISLCREYTDRLLIMFDGELVEDLSAAGADTARHPYTRGLLNCVPTLDNYKVDRLPTIQQFVRSHKAEDVLLVEGQGNDV</sequence>
<dbReference type="Proteomes" id="UP001501591">
    <property type="component" value="Unassembled WGS sequence"/>
</dbReference>
<dbReference type="RefSeq" id="WP_344818269.1">
    <property type="nucleotide sequence ID" value="NZ_BAABCP010000001.1"/>
</dbReference>
<evidence type="ECO:0000256" key="6">
    <source>
        <dbReference type="ARBA" id="ARBA00022840"/>
    </source>
</evidence>
<keyword evidence="4" id="KW-1003">Cell membrane</keyword>
<dbReference type="PANTHER" id="PTHR43297">
    <property type="entry name" value="OLIGOPEPTIDE TRANSPORT ATP-BINDING PROTEIN APPD"/>
    <property type="match status" value="1"/>
</dbReference>
<evidence type="ECO:0000313" key="10">
    <source>
        <dbReference type="EMBL" id="GAA3932267.1"/>
    </source>
</evidence>
<evidence type="ECO:0000256" key="2">
    <source>
        <dbReference type="ARBA" id="ARBA00005417"/>
    </source>
</evidence>
<accession>A0ABP7MY20</accession>
<proteinExistence type="inferred from homology"/>